<comment type="caution">
    <text evidence="1">The sequence shown here is derived from an EMBL/GenBank/DDBJ whole genome shotgun (WGS) entry which is preliminary data.</text>
</comment>
<dbReference type="EMBL" id="JACRAF010000024">
    <property type="protein sequence ID" value="MBI4921804.1"/>
    <property type="molecule type" value="Genomic_DNA"/>
</dbReference>
<proteinExistence type="predicted"/>
<name>A0A933L045_9HYPH</name>
<reference evidence="1" key="1">
    <citation type="submission" date="2020-07" db="EMBL/GenBank/DDBJ databases">
        <title>Huge and variable diversity of episymbiotic CPR bacteria and DPANN archaea in groundwater ecosystems.</title>
        <authorList>
            <person name="He C.Y."/>
            <person name="Keren R."/>
            <person name="Whittaker M."/>
            <person name="Farag I.F."/>
            <person name="Doudna J."/>
            <person name="Cate J.H.D."/>
            <person name="Banfield J.F."/>
        </authorList>
    </citation>
    <scope>NUCLEOTIDE SEQUENCE</scope>
    <source>
        <strain evidence="1">NC_groundwater_1586_Pr3_B-0.1um_66_15</strain>
    </source>
</reference>
<organism evidence="1 2">
    <name type="scientific">Devosia nanyangense</name>
    <dbReference type="NCBI Taxonomy" id="1228055"/>
    <lineage>
        <taxon>Bacteria</taxon>
        <taxon>Pseudomonadati</taxon>
        <taxon>Pseudomonadota</taxon>
        <taxon>Alphaproteobacteria</taxon>
        <taxon>Hyphomicrobiales</taxon>
        <taxon>Devosiaceae</taxon>
        <taxon>Devosia</taxon>
    </lineage>
</organism>
<sequence length="112" mass="12298">MPSLLKQLENLDLPKVEPLALPEAVKLMAGRLGLEVMLTCRDVPEQYEITKDGASSGYVRVRWGGMSVDYPEAGDEELYEGSVDGFGGFTDHEREAKLLLALGLIAARMMRA</sequence>
<dbReference type="Proteomes" id="UP000782610">
    <property type="component" value="Unassembled WGS sequence"/>
</dbReference>
<evidence type="ECO:0000313" key="1">
    <source>
        <dbReference type="EMBL" id="MBI4921804.1"/>
    </source>
</evidence>
<protein>
    <submittedName>
        <fullName evidence="1">Uncharacterized protein</fullName>
    </submittedName>
</protein>
<evidence type="ECO:0000313" key="2">
    <source>
        <dbReference type="Proteomes" id="UP000782610"/>
    </source>
</evidence>
<dbReference type="AlphaFoldDB" id="A0A933L045"/>
<accession>A0A933L045</accession>
<gene>
    <name evidence="1" type="ORF">HY834_08640</name>
</gene>